<comment type="caution">
    <text evidence="1">The sequence shown here is derived from an EMBL/GenBank/DDBJ whole genome shotgun (WGS) entry which is preliminary data.</text>
</comment>
<dbReference type="AlphaFoldDB" id="A0A0F9NBZ2"/>
<evidence type="ECO:0008006" key="2">
    <source>
        <dbReference type="Google" id="ProtNLM"/>
    </source>
</evidence>
<dbReference type="EMBL" id="LAZR01008417">
    <property type="protein sequence ID" value="KKM78892.1"/>
    <property type="molecule type" value="Genomic_DNA"/>
</dbReference>
<evidence type="ECO:0000313" key="1">
    <source>
        <dbReference type="EMBL" id="KKM78892.1"/>
    </source>
</evidence>
<reference evidence="1" key="1">
    <citation type="journal article" date="2015" name="Nature">
        <title>Complex archaea that bridge the gap between prokaryotes and eukaryotes.</title>
        <authorList>
            <person name="Spang A."/>
            <person name="Saw J.H."/>
            <person name="Jorgensen S.L."/>
            <person name="Zaremba-Niedzwiedzka K."/>
            <person name="Martijn J."/>
            <person name="Lind A.E."/>
            <person name="van Eijk R."/>
            <person name="Schleper C."/>
            <person name="Guy L."/>
            <person name="Ettema T.J."/>
        </authorList>
    </citation>
    <scope>NUCLEOTIDE SEQUENCE</scope>
</reference>
<proteinExistence type="predicted"/>
<name>A0A0F9NBZ2_9ZZZZ</name>
<gene>
    <name evidence="1" type="ORF">LCGC14_1355360</name>
</gene>
<protein>
    <recommendedName>
        <fullName evidence="2">DUF91 domain-containing protein</fullName>
    </recommendedName>
</protein>
<accession>A0A0F9NBZ2</accession>
<sequence length="148" mass="16585">MRLPKGQIAEVRLKYPHMMPEDYATWTEYLGRNEGLLEEVWYDVHVGQAVKVPAGMPDWMSRVADGVSRKRIDVVARSGNVLRIIEVKNLVNMESLGQVLTYRTLFMNEYEVFGPVLAMVVGMTADLDIMETARDLGVVVVGLEGVTA</sequence>
<organism evidence="1">
    <name type="scientific">marine sediment metagenome</name>
    <dbReference type="NCBI Taxonomy" id="412755"/>
    <lineage>
        <taxon>unclassified sequences</taxon>
        <taxon>metagenomes</taxon>
        <taxon>ecological metagenomes</taxon>
    </lineage>
</organism>